<dbReference type="InterPro" id="IPR036526">
    <property type="entry name" value="C-N_Hydrolase_sf"/>
</dbReference>
<dbReference type="CDD" id="cd07197">
    <property type="entry name" value="nitrilase"/>
    <property type="match status" value="1"/>
</dbReference>
<keyword evidence="1" id="KW-0378">Hydrolase</keyword>
<dbReference type="InterPro" id="IPR003010">
    <property type="entry name" value="C-N_Hydrolase"/>
</dbReference>
<reference evidence="3" key="1">
    <citation type="submission" date="2014-02" db="EMBL/GenBank/DDBJ databases">
        <title>Expanding our view of genomic diversity in Candidatus Accumulibacter clades.</title>
        <authorList>
            <person name="Skennerton C.T."/>
            <person name="Barr J.J."/>
            <person name="Slater F.R."/>
            <person name="Bond P.L."/>
            <person name="Tyson G.W."/>
        </authorList>
    </citation>
    <scope>NUCLEOTIDE SEQUENCE [LARGE SCALE GENOMIC DNA]</scope>
</reference>
<feature type="domain" description="CN hydrolase" evidence="2">
    <location>
        <begin position="1"/>
        <end position="237"/>
    </location>
</feature>
<dbReference type="RefSeq" id="WP_034950884.1">
    <property type="nucleotide sequence ID" value="NZ_JDST02000067.1"/>
</dbReference>
<organism evidence="3 4">
    <name type="scientific">Candidatus Accumulibacter cognatus</name>
    <dbReference type="NCBI Taxonomy" id="2954383"/>
    <lineage>
        <taxon>Bacteria</taxon>
        <taxon>Pseudomonadati</taxon>
        <taxon>Pseudomonadota</taxon>
        <taxon>Betaproteobacteria</taxon>
        <taxon>Candidatus Accumulibacter</taxon>
    </lineage>
</organism>
<dbReference type="PANTHER" id="PTHR43674">
    <property type="entry name" value="NITRILASE C965.09-RELATED"/>
    <property type="match status" value="1"/>
</dbReference>
<dbReference type="EMBL" id="JDST02000067">
    <property type="protein sequence ID" value="KFB75950.1"/>
    <property type="molecule type" value="Genomic_DNA"/>
</dbReference>
<sequence length="253" mass="28147">MRVTVCELPYERLEIKSMWNALCAHTRSRRSELVVLPEFAFVEPVWNREVFDHQVWDAQVKLFDHWLERLPELGAEHVIGARPSTQDGACFNEGFLWTPAAGYRPLRRKRYLPDEPGGWEARWFQRANDPFRVFQAGTLTFGLNICTELWALDSYAAYAAVPASAVVAPRATAAATIEKWLAVGRVAAVRAGAYCISSNRVHPDGSCGGVGWIIDPDGQTLALTSSESPFATVALDLSAAVAARSSYPRYVFR</sequence>
<accession>A0A080M630</accession>
<gene>
    <name evidence="3" type="ORF">AW06_002967</name>
</gene>
<dbReference type="Gene3D" id="3.60.110.10">
    <property type="entry name" value="Carbon-nitrogen hydrolase"/>
    <property type="match status" value="1"/>
</dbReference>
<dbReference type="Proteomes" id="UP000021315">
    <property type="component" value="Unassembled WGS sequence"/>
</dbReference>
<evidence type="ECO:0000259" key="2">
    <source>
        <dbReference type="PROSITE" id="PS50263"/>
    </source>
</evidence>
<evidence type="ECO:0000256" key="1">
    <source>
        <dbReference type="ARBA" id="ARBA00022801"/>
    </source>
</evidence>
<dbReference type="PROSITE" id="PS50263">
    <property type="entry name" value="CN_HYDROLASE"/>
    <property type="match status" value="1"/>
</dbReference>
<name>A0A080M630_9PROT</name>
<dbReference type="AlphaFoldDB" id="A0A080M630"/>
<proteinExistence type="predicted"/>
<dbReference type="Pfam" id="PF00795">
    <property type="entry name" value="CN_hydrolase"/>
    <property type="match status" value="1"/>
</dbReference>
<evidence type="ECO:0000313" key="3">
    <source>
        <dbReference type="EMBL" id="KFB75950.1"/>
    </source>
</evidence>
<dbReference type="SUPFAM" id="SSF56317">
    <property type="entry name" value="Carbon-nitrogen hydrolase"/>
    <property type="match status" value="1"/>
</dbReference>
<dbReference type="PANTHER" id="PTHR43674:SF2">
    <property type="entry name" value="BETA-UREIDOPROPIONASE"/>
    <property type="match status" value="1"/>
</dbReference>
<protein>
    <submittedName>
        <fullName evidence="3">NAD synthetase</fullName>
    </submittedName>
</protein>
<dbReference type="GO" id="GO:0016811">
    <property type="term" value="F:hydrolase activity, acting on carbon-nitrogen (but not peptide) bonds, in linear amides"/>
    <property type="evidence" value="ECO:0007669"/>
    <property type="project" value="UniProtKB-ARBA"/>
</dbReference>
<dbReference type="STRING" id="1453999.AW06_002967"/>
<dbReference type="InterPro" id="IPR050345">
    <property type="entry name" value="Aliph_Amidase/BUP"/>
</dbReference>
<comment type="caution">
    <text evidence="3">The sequence shown here is derived from an EMBL/GenBank/DDBJ whole genome shotgun (WGS) entry which is preliminary data.</text>
</comment>
<keyword evidence="4" id="KW-1185">Reference proteome</keyword>
<evidence type="ECO:0000313" key="4">
    <source>
        <dbReference type="Proteomes" id="UP000021315"/>
    </source>
</evidence>